<name>E8UZV9_TERSS</name>
<dbReference type="InterPro" id="IPR008792">
    <property type="entry name" value="PQQD"/>
</dbReference>
<dbReference type="HOGENOM" id="CLU_159325_2_4_0"/>
<dbReference type="EMBL" id="CP002467">
    <property type="protein sequence ID" value="ADV81036.1"/>
    <property type="molecule type" value="Genomic_DNA"/>
</dbReference>
<reference evidence="1 2" key="1">
    <citation type="journal article" date="2012" name="Stand. Genomic Sci.">
        <title>Complete genome sequence of Terriglobus saanensis type strain SP1PR4(T), an Acidobacteria from tundra soil.</title>
        <authorList>
            <person name="Rawat S.R."/>
            <person name="Mannisto M.K."/>
            <person name="Starovoytov V."/>
            <person name="Goodwin L."/>
            <person name="Nolan M."/>
            <person name="Hauser L."/>
            <person name="Land M."/>
            <person name="Davenport K.W."/>
            <person name="Woyke T."/>
            <person name="Haggblom M.M."/>
        </authorList>
    </citation>
    <scope>NUCLEOTIDE SEQUENCE</scope>
    <source>
        <strain evidence="2">ATCC BAA-1853 / DSM 23119 / SP1PR4</strain>
    </source>
</reference>
<evidence type="ECO:0000313" key="1">
    <source>
        <dbReference type="EMBL" id="ADV81036.1"/>
    </source>
</evidence>
<gene>
    <name evidence="1" type="ordered locus">AciPR4_0198</name>
</gene>
<dbReference type="AlphaFoldDB" id="E8UZV9"/>
<accession>E8UZV9</accession>
<dbReference type="InterPro" id="IPR041881">
    <property type="entry name" value="PqqD_sf"/>
</dbReference>
<protein>
    <recommendedName>
        <fullName evidence="3">Coenzyme PQQ synthesis D</fullName>
    </recommendedName>
</protein>
<dbReference type="Proteomes" id="UP000006844">
    <property type="component" value="Chromosome"/>
</dbReference>
<dbReference type="RefSeq" id="WP_013566769.1">
    <property type="nucleotide sequence ID" value="NC_014963.1"/>
</dbReference>
<evidence type="ECO:0000313" key="2">
    <source>
        <dbReference type="Proteomes" id="UP000006844"/>
    </source>
</evidence>
<dbReference type="KEGG" id="tsa:AciPR4_0198"/>
<dbReference type="OrthoDB" id="1495225at2"/>
<dbReference type="Pfam" id="PF05402">
    <property type="entry name" value="PqqD"/>
    <property type="match status" value="1"/>
</dbReference>
<keyword evidence="2" id="KW-1185">Reference proteome</keyword>
<evidence type="ECO:0008006" key="3">
    <source>
        <dbReference type="Google" id="ProtNLM"/>
    </source>
</evidence>
<proteinExistence type="predicted"/>
<sequence length="91" mass="10163">MKDSLVVYKRASEVVAATMGETSLLLHVNDWVYLELNESGSRIWALLEEGYGLPQLVSTLVEEFAVAPEDCAEETAEFLAILESKKFVVRL</sequence>
<dbReference type="Gene3D" id="1.10.10.1150">
    <property type="entry name" value="Coenzyme PQQ synthesis protein D (PqqD)"/>
    <property type="match status" value="1"/>
</dbReference>
<organism evidence="1 2">
    <name type="scientific">Terriglobus saanensis (strain ATCC BAA-1853 / DSM 23119 / SP1PR4)</name>
    <dbReference type="NCBI Taxonomy" id="401053"/>
    <lineage>
        <taxon>Bacteria</taxon>
        <taxon>Pseudomonadati</taxon>
        <taxon>Acidobacteriota</taxon>
        <taxon>Terriglobia</taxon>
        <taxon>Terriglobales</taxon>
        <taxon>Acidobacteriaceae</taxon>
        <taxon>Terriglobus</taxon>
    </lineage>
</organism>